<reference evidence="2" key="1">
    <citation type="submission" date="2020-03" db="EMBL/GenBank/DDBJ databases">
        <authorList>
            <person name="Weist P."/>
        </authorList>
    </citation>
    <scope>NUCLEOTIDE SEQUENCE</scope>
</reference>
<feature type="compositionally biased region" description="Polar residues" evidence="1">
    <location>
        <begin position="95"/>
        <end position="122"/>
    </location>
</feature>
<proteinExistence type="predicted"/>
<gene>
    <name evidence="2" type="ORF">PLEPLA_LOCUS12895</name>
</gene>
<comment type="caution">
    <text evidence="2">The sequence shown here is derived from an EMBL/GenBank/DDBJ whole genome shotgun (WGS) entry which is preliminary data.</text>
</comment>
<name>A0A9N7YGS1_PLEPL</name>
<keyword evidence="3" id="KW-1185">Reference proteome</keyword>
<dbReference type="Proteomes" id="UP001153269">
    <property type="component" value="Unassembled WGS sequence"/>
</dbReference>
<evidence type="ECO:0000256" key="1">
    <source>
        <dbReference type="SAM" id="MobiDB-lite"/>
    </source>
</evidence>
<evidence type="ECO:0000313" key="2">
    <source>
        <dbReference type="EMBL" id="CAB1424966.1"/>
    </source>
</evidence>
<sequence>MSERNGVQWNLSHPCSPFPRPSHFSLPSSANPQHCLRIALYVKTKAFSLFSVDGRLTLNHFPPPENQTSRDALHSHDAPAPHSWATRERDKEQEMTYSQTGDLSLRLSSDGTSHRSALTPQSLSPKSVYRNLRVLVYLMKRERSRQTEPVTERK</sequence>
<evidence type="ECO:0000313" key="3">
    <source>
        <dbReference type="Proteomes" id="UP001153269"/>
    </source>
</evidence>
<feature type="compositionally biased region" description="Basic and acidic residues" evidence="1">
    <location>
        <begin position="71"/>
        <end position="94"/>
    </location>
</feature>
<protein>
    <submittedName>
        <fullName evidence="2">Uncharacterized protein</fullName>
    </submittedName>
</protein>
<dbReference type="EMBL" id="CADEAL010000769">
    <property type="protein sequence ID" value="CAB1424966.1"/>
    <property type="molecule type" value="Genomic_DNA"/>
</dbReference>
<feature type="region of interest" description="Disordered" evidence="1">
    <location>
        <begin position="60"/>
        <end position="122"/>
    </location>
</feature>
<dbReference type="AlphaFoldDB" id="A0A9N7YGS1"/>
<organism evidence="2 3">
    <name type="scientific">Pleuronectes platessa</name>
    <name type="common">European plaice</name>
    <dbReference type="NCBI Taxonomy" id="8262"/>
    <lineage>
        <taxon>Eukaryota</taxon>
        <taxon>Metazoa</taxon>
        <taxon>Chordata</taxon>
        <taxon>Craniata</taxon>
        <taxon>Vertebrata</taxon>
        <taxon>Euteleostomi</taxon>
        <taxon>Actinopterygii</taxon>
        <taxon>Neopterygii</taxon>
        <taxon>Teleostei</taxon>
        <taxon>Neoteleostei</taxon>
        <taxon>Acanthomorphata</taxon>
        <taxon>Carangaria</taxon>
        <taxon>Pleuronectiformes</taxon>
        <taxon>Pleuronectoidei</taxon>
        <taxon>Pleuronectidae</taxon>
        <taxon>Pleuronectes</taxon>
    </lineage>
</organism>
<accession>A0A9N7YGS1</accession>